<dbReference type="NCBIfam" id="TIGR03806">
    <property type="entry name" value="chp_HNE_0200"/>
    <property type="match status" value="1"/>
</dbReference>
<dbReference type="EMBL" id="JAFMYV010000015">
    <property type="protein sequence ID" value="MBO0939524.1"/>
    <property type="molecule type" value="Genomic_DNA"/>
</dbReference>
<name>A0A939GLG6_9BACT</name>
<organism evidence="1 2">
    <name type="scientific">Fibrella rubiginis</name>
    <dbReference type="NCBI Taxonomy" id="2817060"/>
    <lineage>
        <taxon>Bacteria</taxon>
        <taxon>Pseudomonadati</taxon>
        <taxon>Bacteroidota</taxon>
        <taxon>Cytophagia</taxon>
        <taxon>Cytophagales</taxon>
        <taxon>Spirosomataceae</taxon>
        <taxon>Fibrella</taxon>
    </lineage>
</organism>
<sequence>MPTKKNLFLVSLGLFALVGLLSATYKSVPTAVPERLSAYGFFAGNIAEQKPAEGVMPYRLNTPLFSDYAEKLRFVKLPAGQAAQYNAAEVMDFPVGTTLIKTFYFPVDFRDAAKGRKLMETRLLLRETSGWKALEYVWNEDQTDAILEVAGDRKMVAYVDAEGRKHEQEYVMPNLNQCKSCHNRNEVMTPIGPSARQLNGLLDYGQGAANQLVAWQKQGMLTDVPDINTVPKAPVWNDPATGSLNDRARIWLDINCAHCHRPEGPAGTSGLNLSIHEKSPAALGLLKTPVAAGRGSGNRRYDIVPGQPDQSILLYRLESTDPGIMMPEVSRKVTHREGVALIRAWIQSLN</sequence>
<dbReference type="InterPro" id="IPR022269">
    <property type="entry name" value="SO_2930-like_C"/>
</dbReference>
<dbReference type="Proteomes" id="UP000664034">
    <property type="component" value="Unassembled WGS sequence"/>
</dbReference>
<gene>
    <name evidence="1" type="ORF">J2I47_23440</name>
</gene>
<keyword evidence="2" id="KW-1185">Reference proteome</keyword>
<reference evidence="1" key="1">
    <citation type="submission" date="2021-03" db="EMBL/GenBank/DDBJ databases">
        <title>Fibrella sp. HMF5335 genome sequencing and assembly.</title>
        <authorList>
            <person name="Kang H."/>
            <person name="Kim H."/>
            <person name="Bae S."/>
            <person name="Joh K."/>
        </authorList>
    </citation>
    <scope>NUCLEOTIDE SEQUENCE</scope>
    <source>
        <strain evidence="1">HMF5335</strain>
    </source>
</reference>
<comment type="caution">
    <text evidence="1">The sequence shown here is derived from an EMBL/GenBank/DDBJ whole genome shotgun (WGS) entry which is preliminary data.</text>
</comment>
<accession>A0A939GLG6</accession>
<evidence type="ECO:0000313" key="2">
    <source>
        <dbReference type="Proteomes" id="UP000664034"/>
    </source>
</evidence>
<evidence type="ECO:0008006" key="3">
    <source>
        <dbReference type="Google" id="ProtNLM"/>
    </source>
</evidence>
<proteinExistence type="predicted"/>
<dbReference type="AlphaFoldDB" id="A0A939GLG6"/>
<dbReference type="RefSeq" id="WP_207367053.1">
    <property type="nucleotide sequence ID" value="NZ_JAFMYV010000015.1"/>
</dbReference>
<evidence type="ECO:0000313" key="1">
    <source>
        <dbReference type="EMBL" id="MBO0939524.1"/>
    </source>
</evidence>
<protein>
    <recommendedName>
        <fullName evidence="3">Cytochrome c domain-containing protein</fullName>
    </recommendedName>
</protein>